<reference evidence="1" key="1">
    <citation type="journal article" date="2019" name="bioRxiv">
        <title>The Genome of the Zebra Mussel, Dreissena polymorpha: A Resource for Invasive Species Research.</title>
        <authorList>
            <person name="McCartney M.A."/>
            <person name="Auch B."/>
            <person name="Kono T."/>
            <person name="Mallez S."/>
            <person name="Zhang Y."/>
            <person name="Obille A."/>
            <person name="Becker A."/>
            <person name="Abrahante J.E."/>
            <person name="Garbe J."/>
            <person name="Badalamenti J.P."/>
            <person name="Herman A."/>
            <person name="Mangelson H."/>
            <person name="Liachko I."/>
            <person name="Sullivan S."/>
            <person name="Sone E.D."/>
            <person name="Koren S."/>
            <person name="Silverstein K.A.T."/>
            <person name="Beckman K.B."/>
            <person name="Gohl D.M."/>
        </authorList>
    </citation>
    <scope>NUCLEOTIDE SEQUENCE</scope>
    <source>
        <strain evidence="1">Duluth1</strain>
        <tissue evidence="1">Whole animal</tissue>
    </source>
</reference>
<protein>
    <submittedName>
        <fullName evidence="1">Uncharacterized protein</fullName>
    </submittedName>
</protein>
<sequence length="64" mass="7217">MGLISLANHKLELSRFDEAKEELTLVLQVYPNEGSAVEYLFHCAPPSSESILLFGQKFLCLTFQ</sequence>
<accession>A0A9D4HGH1</accession>
<evidence type="ECO:0000313" key="2">
    <source>
        <dbReference type="Proteomes" id="UP000828390"/>
    </source>
</evidence>
<dbReference type="EMBL" id="JAIWYP010000013">
    <property type="protein sequence ID" value="KAH3716031.1"/>
    <property type="molecule type" value="Genomic_DNA"/>
</dbReference>
<proteinExistence type="predicted"/>
<keyword evidence="2" id="KW-1185">Reference proteome</keyword>
<comment type="caution">
    <text evidence="1">The sequence shown here is derived from an EMBL/GenBank/DDBJ whole genome shotgun (WGS) entry which is preliminary data.</text>
</comment>
<dbReference type="Proteomes" id="UP000828390">
    <property type="component" value="Unassembled WGS sequence"/>
</dbReference>
<gene>
    <name evidence="1" type="ORF">DPMN_058747</name>
</gene>
<reference evidence="1" key="2">
    <citation type="submission" date="2020-11" db="EMBL/GenBank/DDBJ databases">
        <authorList>
            <person name="McCartney M.A."/>
            <person name="Auch B."/>
            <person name="Kono T."/>
            <person name="Mallez S."/>
            <person name="Becker A."/>
            <person name="Gohl D.M."/>
            <person name="Silverstein K.A.T."/>
            <person name="Koren S."/>
            <person name="Bechman K.B."/>
            <person name="Herman A."/>
            <person name="Abrahante J.E."/>
            <person name="Garbe J."/>
        </authorList>
    </citation>
    <scope>NUCLEOTIDE SEQUENCE</scope>
    <source>
        <strain evidence="1">Duluth1</strain>
        <tissue evidence="1">Whole animal</tissue>
    </source>
</reference>
<name>A0A9D4HGH1_DREPO</name>
<evidence type="ECO:0000313" key="1">
    <source>
        <dbReference type="EMBL" id="KAH3716031.1"/>
    </source>
</evidence>
<dbReference type="AlphaFoldDB" id="A0A9D4HGH1"/>
<organism evidence="1 2">
    <name type="scientific">Dreissena polymorpha</name>
    <name type="common">Zebra mussel</name>
    <name type="synonym">Mytilus polymorpha</name>
    <dbReference type="NCBI Taxonomy" id="45954"/>
    <lineage>
        <taxon>Eukaryota</taxon>
        <taxon>Metazoa</taxon>
        <taxon>Spiralia</taxon>
        <taxon>Lophotrochozoa</taxon>
        <taxon>Mollusca</taxon>
        <taxon>Bivalvia</taxon>
        <taxon>Autobranchia</taxon>
        <taxon>Heteroconchia</taxon>
        <taxon>Euheterodonta</taxon>
        <taxon>Imparidentia</taxon>
        <taxon>Neoheterodontei</taxon>
        <taxon>Myida</taxon>
        <taxon>Dreissenoidea</taxon>
        <taxon>Dreissenidae</taxon>
        <taxon>Dreissena</taxon>
    </lineage>
</organism>